<dbReference type="Proteomes" id="UP000095342">
    <property type="component" value="Chromosome"/>
</dbReference>
<dbReference type="InterPro" id="IPR004107">
    <property type="entry name" value="Integrase_SAM-like_N"/>
</dbReference>
<dbReference type="InterPro" id="IPR010998">
    <property type="entry name" value="Integrase_recombinase_N"/>
</dbReference>
<dbReference type="Pfam" id="PF00589">
    <property type="entry name" value="Phage_integrase"/>
    <property type="match status" value="1"/>
</dbReference>
<keyword evidence="4" id="KW-0233">DNA recombination</keyword>
<proteinExistence type="inferred from homology"/>
<name>A0A1D8K6I0_9GAMM</name>
<gene>
    <name evidence="8" type="ORF">BJI67_05385</name>
</gene>
<dbReference type="PROSITE" id="PS51900">
    <property type="entry name" value="CB"/>
    <property type="match status" value="1"/>
</dbReference>
<dbReference type="GO" id="GO:0003677">
    <property type="term" value="F:DNA binding"/>
    <property type="evidence" value="ECO:0007669"/>
    <property type="project" value="UniProtKB-UniRule"/>
</dbReference>
<dbReference type="InterPro" id="IPR013762">
    <property type="entry name" value="Integrase-like_cat_sf"/>
</dbReference>
<feature type="domain" description="Core-binding (CB)" evidence="7">
    <location>
        <begin position="99"/>
        <end position="186"/>
    </location>
</feature>
<dbReference type="InterPro" id="IPR044068">
    <property type="entry name" value="CB"/>
</dbReference>
<accession>A0A1D8K6I0</accession>
<protein>
    <recommendedName>
        <fullName evidence="10">Integrase</fullName>
    </recommendedName>
</protein>
<keyword evidence="9" id="KW-1185">Reference proteome</keyword>
<dbReference type="GO" id="GO:0006310">
    <property type="term" value="P:DNA recombination"/>
    <property type="evidence" value="ECO:0007669"/>
    <property type="project" value="UniProtKB-KW"/>
</dbReference>
<evidence type="ECO:0008006" key="10">
    <source>
        <dbReference type="Google" id="ProtNLM"/>
    </source>
</evidence>
<evidence type="ECO:0000313" key="8">
    <source>
        <dbReference type="EMBL" id="AOV16577.1"/>
    </source>
</evidence>
<reference evidence="8 9" key="1">
    <citation type="submission" date="2016-09" db="EMBL/GenBank/DDBJ databases">
        <title>Acidihalobacter prosperus V6 (DSM14174).</title>
        <authorList>
            <person name="Khaleque H.N."/>
            <person name="Ramsay J.P."/>
            <person name="Murphy R.J.T."/>
            <person name="Kaksonen A.H."/>
            <person name="Boxall N.J."/>
            <person name="Watkin E.L.J."/>
        </authorList>
    </citation>
    <scope>NUCLEOTIDE SEQUENCE [LARGE SCALE GENOMIC DNA]</scope>
    <source>
        <strain evidence="8 9">V6</strain>
    </source>
</reference>
<evidence type="ECO:0000256" key="1">
    <source>
        <dbReference type="ARBA" id="ARBA00008857"/>
    </source>
</evidence>
<dbReference type="CDD" id="cd00796">
    <property type="entry name" value="INT_Rci_Hp1_C"/>
    <property type="match status" value="1"/>
</dbReference>
<evidence type="ECO:0000256" key="4">
    <source>
        <dbReference type="ARBA" id="ARBA00023172"/>
    </source>
</evidence>
<dbReference type="EMBL" id="CP017448">
    <property type="protein sequence ID" value="AOV16577.1"/>
    <property type="molecule type" value="Genomic_DNA"/>
</dbReference>
<dbReference type="PANTHER" id="PTHR30349">
    <property type="entry name" value="PHAGE INTEGRASE-RELATED"/>
    <property type="match status" value="1"/>
</dbReference>
<organism evidence="8 9">
    <name type="scientific">Acidihalobacter aeolianus</name>
    <dbReference type="NCBI Taxonomy" id="2792603"/>
    <lineage>
        <taxon>Bacteria</taxon>
        <taxon>Pseudomonadati</taxon>
        <taxon>Pseudomonadota</taxon>
        <taxon>Gammaproteobacteria</taxon>
        <taxon>Chromatiales</taxon>
        <taxon>Ectothiorhodospiraceae</taxon>
        <taxon>Acidihalobacter</taxon>
    </lineage>
</organism>
<dbReference type="InterPro" id="IPR050090">
    <property type="entry name" value="Tyrosine_recombinase_XerCD"/>
</dbReference>
<dbReference type="Gene3D" id="1.10.150.130">
    <property type="match status" value="1"/>
</dbReference>
<dbReference type="SUPFAM" id="SSF56349">
    <property type="entry name" value="DNA breaking-rejoining enzymes"/>
    <property type="match status" value="1"/>
</dbReference>
<feature type="domain" description="Tyr recombinase" evidence="6">
    <location>
        <begin position="209"/>
        <end position="380"/>
    </location>
</feature>
<dbReference type="Pfam" id="PF14659">
    <property type="entry name" value="Phage_int_SAM_3"/>
    <property type="match status" value="1"/>
</dbReference>
<sequence length="400" mass="45222">MARMVRDAVLQNRTNRLKLADRCYHWRTISKGLSIGYRRGGGTGTWYVRTIKNGKRTLRALGKADDFQEADGAEILNFGQAQNAARDMAHELATRRTLYTVNDALNHYLEWFKAERRSYDKTKGTVDRLIRPKLGKYQLAELTPDIIRRWRDGLVRPSDKPDRLRARRATANRVLTVLKAALNHAWRNDKVESDGAWRRVGPYQRVDAPKIRYLSVDESQRLVNACEPDFRLLVQAALYCGARYGELIAASVKDYHPDAKILMLTHTKNGKPRAVPLTVEGDAFFSRVAAGKEPGSRLFTRENGEHWKASDQVRRMAAACERAGLEKVRFHDLRHSYGSALAMAGVPLQVIAHVLGHSDTRITERHYAHLSPSFVADAVRGSLPDLGAHKGDNVIPIKRE</sequence>
<comment type="similarity">
    <text evidence="1">Belongs to the 'phage' integrase family.</text>
</comment>
<keyword evidence="3 5" id="KW-0238">DNA-binding</keyword>
<dbReference type="GO" id="GO:0015074">
    <property type="term" value="P:DNA integration"/>
    <property type="evidence" value="ECO:0007669"/>
    <property type="project" value="UniProtKB-KW"/>
</dbReference>
<dbReference type="InterPro" id="IPR011010">
    <property type="entry name" value="DNA_brk_join_enz"/>
</dbReference>
<evidence type="ECO:0000256" key="3">
    <source>
        <dbReference type="ARBA" id="ARBA00023125"/>
    </source>
</evidence>
<evidence type="ECO:0000256" key="2">
    <source>
        <dbReference type="ARBA" id="ARBA00022908"/>
    </source>
</evidence>
<evidence type="ECO:0000259" key="7">
    <source>
        <dbReference type="PROSITE" id="PS51900"/>
    </source>
</evidence>
<evidence type="ECO:0000256" key="5">
    <source>
        <dbReference type="PROSITE-ProRule" id="PRU01248"/>
    </source>
</evidence>
<evidence type="ECO:0000259" key="6">
    <source>
        <dbReference type="PROSITE" id="PS51898"/>
    </source>
</evidence>
<dbReference type="KEGG" id="aaeo:BJI67_05385"/>
<dbReference type="PROSITE" id="PS51898">
    <property type="entry name" value="TYR_RECOMBINASE"/>
    <property type="match status" value="1"/>
</dbReference>
<dbReference type="InterPro" id="IPR002104">
    <property type="entry name" value="Integrase_catalytic"/>
</dbReference>
<dbReference type="AlphaFoldDB" id="A0A1D8K6I0"/>
<evidence type="ECO:0000313" key="9">
    <source>
        <dbReference type="Proteomes" id="UP000095342"/>
    </source>
</evidence>
<keyword evidence="2" id="KW-0229">DNA integration</keyword>
<dbReference type="Gene3D" id="1.10.443.10">
    <property type="entry name" value="Intergrase catalytic core"/>
    <property type="match status" value="1"/>
</dbReference>
<dbReference type="PANTHER" id="PTHR30349:SF64">
    <property type="entry name" value="PROPHAGE INTEGRASE INTD-RELATED"/>
    <property type="match status" value="1"/>
</dbReference>